<dbReference type="InterPro" id="IPR041916">
    <property type="entry name" value="Anti_sigma_zinc_sf"/>
</dbReference>
<dbReference type="GO" id="GO:0016987">
    <property type="term" value="F:sigma factor activity"/>
    <property type="evidence" value="ECO:0007669"/>
    <property type="project" value="UniProtKB-KW"/>
</dbReference>
<feature type="compositionally biased region" description="Basic residues" evidence="6">
    <location>
        <begin position="520"/>
        <end position="532"/>
    </location>
</feature>
<dbReference type="PANTHER" id="PTHR43133">
    <property type="entry name" value="RNA POLYMERASE ECF-TYPE SIGMA FACTO"/>
    <property type="match status" value="1"/>
</dbReference>
<gene>
    <name evidence="9" type="ORF">SAMN05421810_107307</name>
</gene>
<evidence type="ECO:0000256" key="3">
    <source>
        <dbReference type="ARBA" id="ARBA00023082"/>
    </source>
</evidence>
<feature type="region of interest" description="Disordered" evidence="6">
    <location>
        <begin position="369"/>
        <end position="556"/>
    </location>
</feature>
<dbReference type="Pfam" id="PF04542">
    <property type="entry name" value="Sigma70_r2"/>
    <property type="match status" value="1"/>
</dbReference>
<proteinExistence type="inferred from homology"/>
<dbReference type="AlphaFoldDB" id="A0A1I5YP73"/>
<evidence type="ECO:0000256" key="2">
    <source>
        <dbReference type="ARBA" id="ARBA00023015"/>
    </source>
</evidence>
<evidence type="ECO:0000259" key="8">
    <source>
        <dbReference type="Pfam" id="PF13490"/>
    </source>
</evidence>
<keyword evidence="3" id="KW-0731">Sigma factor</keyword>
<evidence type="ECO:0000259" key="7">
    <source>
        <dbReference type="Pfam" id="PF04542"/>
    </source>
</evidence>
<dbReference type="Gene3D" id="1.10.1740.10">
    <property type="match status" value="1"/>
</dbReference>
<dbReference type="InterPro" id="IPR007627">
    <property type="entry name" value="RNA_pol_sigma70_r2"/>
</dbReference>
<protein>
    <submittedName>
        <fullName evidence="9">RNA polymerase sigma factor, sigma-70 family</fullName>
    </submittedName>
</protein>
<evidence type="ECO:0000256" key="6">
    <source>
        <dbReference type="SAM" id="MobiDB-lite"/>
    </source>
</evidence>
<accession>A0A1I5YP73</accession>
<evidence type="ECO:0000313" key="9">
    <source>
        <dbReference type="EMBL" id="SFQ46028.1"/>
    </source>
</evidence>
<dbReference type="GO" id="GO:0006352">
    <property type="term" value="P:DNA-templated transcription initiation"/>
    <property type="evidence" value="ECO:0007669"/>
    <property type="project" value="InterPro"/>
</dbReference>
<evidence type="ECO:0000313" key="10">
    <source>
        <dbReference type="Proteomes" id="UP000198727"/>
    </source>
</evidence>
<sequence length="556" mass="57682">MVSAFNRKGYDPEGVPGWMTVSDPRRDDVRAAPSAADEPALLQRLRDGEDAAFGELFELHAAAVRRLALSLADDPAEADDIVAETFFRVLQALRRGAGPRDNVRAYLLTVARRVSWEWHGARRDVPVTDDELTTRAGAGADSQTRAAEHSLISRAFSSLPERWRSVLWQTEVEGEQPAVVAPHFGLSPNATAALARRARLGLRAAYLQAHLAVNRSSDGCRTVVEKLGGYTAGSVTGAEARKIRAHLLVCPSCRSTQAELKDVCAALRVHASALVALVPVSALAIGTVSGTGAVGTSAIGTGAAGAAAAAGTGAASAGGIALAVGTKAKVGLALASTAAVGAFGAAVGPTVFDPSLTWNIGLPGRGSAELRIGEPPPVPETSVVIGQGRSIPGHLPEPRATPVDRQPPANEYRPPAAVELPRVVNPADLVPGGSELPGTSTTMGGPSSTPGSPRIDPSEPGDDEGDENDHLVTTPSGSPPRSTPSSPGRGSDTTRPRKILPTAAEGRSHRAGTPRAGHLPGHRVPRGHRTVPHLRDAPGDRGRAPERDRSSTERTR</sequence>
<evidence type="ECO:0000256" key="1">
    <source>
        <dbReference type="ARBA" id="ARBA00010641"/>
    </source>
</evidence>
<keyword evidence="5" id="KW-0804">Transcription</keyword>
<dbReference type="Gene3D" id="1.10.10.1320">
    <property type="entry name" value="Anti-sigma factor, zinc-finger domain"/>
    <property type="match status" value="1"/>
</dbReference>
<dbReference type="SUPFAM" id="SSF88659">
    <property type="entry name" value="Sigma3 and sigma4 domains of RNA polymerase sigma factors"/>
    <property type="match status" value="1"/>
</dbReference>
<name>A0A1I5YP73_9PSEU</name>
<dbReference type="InterPro" id="IPR039425">
    <property type="entry name" value="RNA_pol_sigma-70-like"/>
</dbReference>
<feature type="domain" description="RNA polymerase sigma-70 region 2" evidence="7">
    <location>
        <begin position="56"/>
        <end position="114"/>
    </location>
</feature>
<dbReference type="NCBIfam" id="TIGR02937">
    <property type="entry name" value="sigma70-ECF"/>
    <property type="match status" value="1"/>
</dbReference>
<dbReference type="SUPFAM" id="SSF88946">
    <property type="entry name" value="Sigma2 domain of RNA polymerase sigma factors"/>
    <property type="match status" value="1"/>
</dbReference>
<keyword evidence="10" id="KW-1185">Reference proteome</keyword>
<dbReference type="InterPro" id="IPR014284">
    <property type="entry name" value="RNA_pol_sigma-70_dom"/>
</dbReference>
<keyword evidence="2" id="KW-0805">Transcription regulation</keyword>
<dbReference type="PANTHER" id="PTHR43133:SF8">
    <property type="entry name" value="RNA POLYMERASE SIGMA FACTOR HI_1459-RELATED"/>
    <property type="match status" value="1"/>
</dbReference>
<reference evidence="10" key="1">
    <citation type="submission" date="2016-10" db="EMBL/GenBank/DDBJ databases">
        <authorList>
            <person name="Varghese N."/>
            <person name="Submissions S."/>
        </authorList>
    </citation>
    <scope>NUCLEOTIDE SEQUENCE [LARGE SCALE GENOMIC DNA]</scope>
    <source>
        <strain evidence="10">CGMCC 4.5579</strain>
    </source>
</reference>
<dbReference type="InterPro" id="IPR013324">
    <property type="entry name" value="RNA_pol_sigma_r3/r4-like"/>
</dbReference>
<dbReference type="Proteomes" id="UP000198727">
    <property type="component" value="Unassembled WGS sequence"/>
</dbReference>
<feature type="compositionally biased region" description="Low complexity" evidence="6">
    <location>
        <begin position="437"/>
        <end position="453"/>
    </location>
</feature>
<feature type="domain" description="Putative zinc-finger" evidence="8">
    <location>
        <begin position="220"/>
        <end position="254"/>
    </location>
</feature>
<dbReference type="STRING" id="587909.SAMN05421810_107307"/>
<dbReference type="Pfam" id="PF13490">
    <property type="entry name" value="zf-HC2"/>
    <property type="match status" value="1"/>
</dbReference>
<organism evidence="9 10">
    <name type="scientific">Amycolatopsis arida</name>
    <dbReference type="NCBI Taxonomy" id="587909"/>
    <lineage>
        <taxon>Bacteria</taxon>
        <taxon>Bacillati</taxon>
        <taxon>Actinomycetota</taxon>
        <taxon>Actinomycetes</taxon>
        <taxon>Pseudonocardiales</taxon>
        <taxon>Pseudonocardiaceae</taxon>
        <taxon>Amycolatopsis</taxon>
    </lineage>
</organism>
<evidence type="ECO:0000256" key="5">
    <source>
        <dbReference type="ARBA" id="ARBA00023163"/>
    </source>
</evidence>
<evidence type="ECO:0000256" key="4">
    <source>
        <dbReference type="ARBA" id="ARBA00023125"/>
    </source>
</evidence>
<dbReference type="InterPro" id="IPR013325">
    <property type="entry name" value="RNA_pol_sigma_r2"/>
</dbReference>
<dbReference type="InterPro" id="IPR027383">
    <property type="entry name" value="Znf_put"/>
</dbReference>
<keyword evidence="4" id="KW-0238">DNA-binding</keyword>
<comment type="similarity">
    <text evidence="1">Belongs to the sigma-70 factor family. ECF subfamily.</text>
</comment>
<dbReference type="EMBL" id="FOWW01000007">
    <property type="protein sequence ID" value="SFQ46028.1"/>
    <property type="molecule type" value="Genomic_DNA"/>
</dbReference>
<feature type="compositionally biased region" description="Basic and acidic residues" evidence="6">
    <location>
        <begin position="533"/>
        <end position="556"/>
    </location>
</feature>
<dbReference type="GO" id="GO:0003677">
    <property type="term" value="F:DNA binding"/>
    <property type="evidence" value="ECO:0007669"/>
    <property type="project" value="UniProtKB-KW"/>
</dbReference>
<feature type="compositionally biased region" description="Low complexity" evidence="6">
    <location>
        <begin position="483"/>
        <end position="493"/>
    </location>
</feature>